<sequence length="354" mass="38345">MKRILIVTGVLIALGLLAIPKLEGLTGSANNTAANNSDNNTLSVDVYVTKPDTIENNIFTTGTLLANEEVELASESSGLIEEIYLEEGEYVEKGELLIKINDSELQAQLNRAEFRLNLAEDREKRQTQLLDKGGISQEEYDATLNEVNVMRSEVALIEAQIAKTEIRAPFSGQIGLKYVSDGSYITPSTRIATLQDIDPIKIDFSIPERYAAMVEVGNKVAFTVSGLDKTLTANVYAKEPRIDTETRSLQVRAKSPNQDGALLPGAFADLELTLSTINNALMVPSISIVPELQGQKVFVVKNGVVQPQTVSTGLRNEAKVQITEGIAEGDSVLTSGLLQVRPGMPVNIGNVETE</sequence>
<evidence type="ECO:0000259" key="3">
    <source>
        <dbReference type="Pfam" id="PF25917"/>
    </source>
</evidence>
<evidence type="ECO:0000259" key="2">
    <source>
        <dbReference type="Pfam" id="PF25876"/>
    </source>
</evidence>
<evidence type="ECO:0000256" key="1">
    <source>
        <dbReference type="ARBA" id="ARBA00009477"/>
    </source>
</evidence>
<dbReference type="EMBL" id="JANDBC010000002">
    <property type="protein sequence ID" value="MCP9292107.1"/>
    <property type="molecule type" value="Genomic_DNA"/>
</dbReference>
<dbReference type="Gene3D" id="2.40.50.100">
    <property type="match status" value="1"/>
</dbReference>
<dbReference type="PANTHER" id="PTHR30469">
    <property type="entry name" value="MULTIDRUG RESISTANCE PROTEIN MDTA"/>
    <property type="match status" value="1"/>
</dbReference>
<gene>
    <name evidence="6" type="ORF">NM125_11005</name>
</gene>
<dbReference type="Pfam" id="PF25954">
    <property type="entry name" value="Beta-barrel_RND_2"/>
    <property type="match status" value="1"/>
</dbReference>
<dbReference type="Gene3D" id="2.40.30.170">
    <property type="match status" value="1"/>
</dbReference>
<dbReference type="PANTHER" id="PTHR30469:SF36">
    <property type="entry name" value="BLL3903 PROTEIN"/>
    <property type="match status" value="1"/>
</dbReference>
<dbReference type="Pfam" id="PF25917">
    <property type="entry name" value="BSH_RND"/>
    <property type="match status" value="1"/>
</dbReference>
<evidence type="ECO:0000313" key="6">
    <source>
        <dbReference type="EMBL" id="MCP9292107.1"/>
    </source>
</evidence>
<comment type="similarity">
    <text evidence="1">Belongs to the membrane fusion protein (MFP) (TC 8.A.1) family.</text>
</comment>
<dbReference type="InterPro" id="IPR006143">
    <property type="entry name" value="RND_pump_MFP"/>
</dbReference>
<feature type="domain" description="Multidrug resistance protein MdtA-like barrel-sandwich hybrid" evidence="3">
    <location>
        <begin position="69"/>
        <end position="188"/>
    </location>
</feature>
<dbReference type="Gene3D" id="2.40.420.20">
    <property type="match status" value="1"/>
</dbReference>
<dbReference type="GO" id="GO:0015562">
    <property type="term" value="F:efflux transmembrane transporter activity"/>
    <property type="evidence" value="ECO:0007669"/>
    <property type="project" value="TreeGrafter"/>
</dbReference>
<dbReference type="Proteomes" id="UP001139125">
    <property type="component" value="Unassembled WGS sequence"/>
</dbReference>
<proteinExistence type="inferred from homology"/>
<dbReference type="NCBIfam" id="TIGR01730">
    <property type="entry name" value="RND_mfp"/>
    <property type="match status" value="1"/>
</dbReference>
<dbReference type="FunFam" id="2.40.30.170:FF:000010">
    <property type="entry name" value="Efflux RND transporter periplasmic adaptor subunit"/>
    <property type="match status" value="1"/>
</dbReference>
<dbReference type="SUPFAM" id="SSF111369">
    <property type="entry name" value="HlyD-like secretion proteins"/>
    <property type="match status" value="1"/>
</dbReference>
<organism evidence="6 7">
    <name type="scientific">Gracilimonas sediminicola</name>
    <dbReference type="NCBI Taxonomy" id="2952158"/>
    <lineage>
        <taxon>Bacteria</taxon>
        <taxon>Pseudomonadati</taxon>
        <taxon>Balneolota</taxon>
        <taxon>Balneolia</taxon>
        <taxon>Balneolales</taxon>
        <taxon>Balneolaceae</taxon>
        <taxon>Gracilimonas</taxon>
    </lineage>
</organism>
<dbReference type="AlphaFoldDB" id="A0A9X2RG27"/>
<dbReference type="Gene3D" id="1.10.287.470">
    <property type="entry name" value="Helix hairpin bin"/>
    <property type="match status" value="1"/>
</dbReference>
<protein>
    <submittedName>
        <fullName evidence="6">Efflux RND transporter periplasmic adaptor subunit</fullName>
    </submittedName>
</protein>
<feature type="domain" description="YknX-like C-terminal permuted SH3-like" evidence="5">
    <location>
        <begin position="281"/>
        <end position="347"/>
    </location>
</feature>
<reference evidence="6" key="1">
    <citation type="submission" date="2022-06" db="EMBL/GenBank/DDBJ databases">
        <title>Gracilimonas sp. CAU 1638 isolated from sea sediment.</title>
        <authorList>
            <person name="Kim W."/>
        </authorList>
    </citation>
    <scope>NUCLEOTIDE SEQUENCE</scope>
    <source>
        <strain evidence="6">CAU 1638</strain>
    </source>
</reference>
<dbReference type="InterPro" id="IPR058624">
    <property type="entry name" value="MdtA-like_HH"/>
</dbReference>
<dbReference type="InterPro" id="IPR058625">
    <property type="entry name" value="MdtA-like_BSH"/>
</dbReference>
<feature type="domain" description="CusB-like beta-barrel" evidence="4">
    <location>
        <begin position="202"/>
        <end position="273"/>
    </location>
</feature>
<evidence type="ECO:0000259" key="4">
    <source>
        <dbReference type="Pfam" id="PF25954"/>
    </source>
</evidence>
<evidence type="ECO:0000313" key="7">
    <source>
        <dbReference type="Proteomes" id="UP001139125"/>
    </source>
</evidence>
<evidence type="ECO:0000259" key="5">
    <source>
        <dbReference type="Pfam" id="PF25989"/>
    </source>
</evidence>
<dbReference type="Pfam" id="PF25989">
    <property type="entry name" value="YknX_C"/>
    <property type="match status" value="1"/>
</dbReference>
<dbReference type="GO" id="GO:1990281">
    <property type="term" value="C:efflux pump complex"/>
    <property type="evidence" value="ECO:0007669"/>
    <property type="project" value="TreeGrafter"/>
</dbReference>
<name>A0A9X2RG27_9BACT</name>
<comment type="caution">
    <text evidence="6">The sequence shown here is derived from an EMBL/GenBank/DDBJ whole genome shotgun (WGS) entry which is preliminary data.</text>
</comment>
<dbReference type="InterPro" id="IPR058637">
    <property type="entry name" value="YknX-like_C"/>
</dbReference>
<accession>A0A9X2RG27</accession>
<dbReference type="Pfam" id="PF25876">
    <property type="entry name" value="HH_MFP_RND"/>
    <property type="match status" value="1"/>
</dbReference>
<feature type="domain" description="Multidrug resistance protein MdtA-like alpha-helical hairpin" evidence="2">
    <location>
        <begin position="103"/>
        <end position="162"/>
    </location>
</feature>
<dbReference type="RefSeq" id="WP_255134981.1">
    <property type="nucleotide sequence ID" value="NZ_JANDBC010000002.1"/>
</dbReference>
<keyword evidence="7" id="KW-1185">Reference proteome</keyword>
<dbReference type="InterPro" id="IPR058792">
    <property type="entry name" value="Beta-barrel_RND_2"/>
</dbReference>